<dbReference type="EMBL" id="UINC01141524">
    <property type="protein sequence ID" value="SVD29309.1"/>
    <property type="molecule type" value="Genomic_DNA"/>
</dbReference>
<dbReference type="AlphaFoldDB" id="A0A382U4T0"/>
<protein>
    <submittedName>
        <fullName evidence="1">Uncharacterized protein</fullName>
    </submittedName>
</protein>
<gene>
    <name evidence="1" type="ORF">METZ01_LOCUS382163</name>
</gene>
<proteinExistence type="predicted"/>
<feature type="non-terminal residue" evidence="1">
    <location>
        <position position="49"/>
    </location>
</feature>
<organism evidence="1">
    <name type="scientific">marine metagenome</name>
    <dbReference type="NCBI Taxonomy" id="408172"/>
    <lineage>
        <taxon>unclassified sequences</taxon>
        <taxon>metagenomes</taxon>
        <taxon>ecological metagenomes</taxon>
    </lineage>
</organism>
<sequence length="49" mass="5779">MKIESKEKLAKLLATEDLNVQHQQVETAYFDVKSRTLILPIWKEMPNHL</sequence>
<accession>A0A382U4T0</accession>
<name>A0A382U4T0_9ZZZZ</name>
<reference evidence="1" key="1">
    <citation type="submission" date="2018-05" db="EMBL/GenBank/DDBJ databases">
        <authorList>
            <person name="Lanie J.A."/>
            <person name="Ng W.-L."/>
            <person name="Kazmierczak K.M."/>
            <person name="Andrzejewski T.M."/>
            <person name="Davidsen T.M."/>
            <person name="Wayne K.J."/>
            <person name="Tettelin H."/>
            <person name="Glass J.I."/>
            <person name="Rusch D."/>
            <person name="Podicherti R."/>
            <person name="Tsui H.-C.T."/>
            <person name="Winkler M.E."/>
        </authorList>
    </citation>
    <scope>NUCLEOTIDE SEQUENCE</scope>
</reference>
<evidence type="ECO:0000313" key="1">
    <source>
        <dbReference type="EMBL" id="SVD29309.1"/>
    </source>
</evidence>